<dbReference type="KEGG" id="cli:Clim_1141"/>
<dbReference type="AlphaFoldDB" id="B3ECD5"/>
<evidence type="ECO:0008006" key="3">
    <source>
        <dbReference type="Google" id="ProtNLM"/>
    </source>
</evidence>
<name>B3ECD5_CHLL2</name>
<sequence>MFIKKWTCGIVGYRKHFHLNAMTLIFVYNSESGPISGLLDIGHKIISPDTYQCSLCSLTHDTFSEKEGWKQFRKSLGMPMEFLHRDEFEKKYGRTDVYPLILMKNGDLRVIMKKEEIDRIENLEKLIEAVKHALPEKA</sequence>
<dbReference type="STRING" id="290315.Clim_1141"/>
<gene>
    <name evidence="1" type="ordered locus">Clim_1141</name>
</gene>
<reference evidence="1 2" key="1">
    <citation type="submission" date="2008-05" db="EMBL/GenBank/DDBJ databases">
        <title>Complete sequence of Chlorobium limicola DSM 245.</title>
        <authorList>
            <consortium name="US DOE Joint Genome Institute"/>
            <person name="Lucas S."/>
            <person name="Copeland A."/>
            <person name="Lapidus A."/>
            <person name="Glavina del Rio T."/>
            <person name="Dalin E."/>
            <person name="Tice H."/>
            <person name="Bruce D."/>
            <person name="Goodwin L."/>
            <person name="Pitluck S."/>
            <person name="Schmutz J."/>
            <person name="Larimer F."/>
            <person name="Land M."/>
            <person name="Hauser L."/>
            <person name="Kyrpides N."/>
            <person name="Ovchinnikova G."/>
            <person name="Zhao F."/>
            <person name="Li T."/>
            <person name="Liu Z."/>
            <person name="Overmann J."/>
            <person name="Bryant D.A."/>
            <person name="Richardson P."/>
        </authorList>
    </citation>
    <scope>NUCLEOTIDE SEQUENCE [LARGE SCALE GENOMIC DNA]</scope>
    <source>
        <strain evidence="2">DSM 245 / NBRC 103803 / 6330</strain>
    </source>
</reference>
<dbReference type="HOGENOM" id="CLU_157878_0_0_10"/>
<organism evidence="1 2">
    <name type="scientific">Chlorobium limicola (strain DSM 245 / NBRC 103803 / 6330)</name>
    <dbReference type="NCBI Taxonomy" id="290315"/>
    <lineage>
        <taxon>Bacteria</taxon>
        <taxon>Pseudomonadati</taxon>
        <taxon>Chlorobiota</taxon>
        <taxon>Chlorobiia</taxon>
        <taxon>Chlorobiales</taxon>
        <taxon>Chlorobiaceae</taxon>
        <taxon>Chlorobium/Pelodictyon group</taxon>
        <taxon>Chlorobium</taxon>
    </lineage>
</organism>
<dbReference type="Proteomes" id="UP000008841">
    <property type="component" value="Chromosome"/>
</dbReference>
<evidence type="ECO:0000313" key="2">
    <source>
        <dbReference type="Proteomes" id="UP000008841"/>
    </source>
</evidence>
<proteinExistence type="predicted"/>
<evidence type="ECO:0000313" key="1">
    <source>
        <dbReference type="EMBL" id="ACD90210.1"/>
    </source>
</evidence>
<dbReference type="EMBL" id="CP001097">
    <property type="protein sequence ID" value="ACD90210.1"/>
    <property type="molecule type" value="Genomic_DNA"/>
</dbReference>
<accession>B3ECD5</accession>
<protein>
    <recommendedName>
        <fullName evidence="3">GTPase</fullName>
    </recommendedName>
</protein>
<dbReference type="eggNOG" id="ENOG5032YEY">
    <property type="taxonomic scope" value="Bacteria"/>
</dbReference>